<evidence type="ECO:0000259" key="2">
    <source>
        <dbReference type="PROSITE" id="PS50004"/>
    </source>
</evidence>
<accession>A0AAD3D3M1</accession>
<feature type="domain" description="VWFA" evidence="3">
    <location>
        <begin position="338"/>
        <end position="552"/>
    </location>
</feature>
<evidence type="ECO:0008006" key="6">
    <source>
        <dbReference type="Google" id="ProtNLM"/>
    </source>
</evidence>
<dbReference type="PANTHER" id="PTHR10857">
    <property type="entry name" value="COPINE"/>
    <property type="match status" value="1"/>
</dbReference>
<dbReference type="InterPro" id="IPR002035">
    <property type="entry name" value="VWF_A"/>
</dbReference>
<gene>
    <name evidence="4" type="ORF">CTEN210_13758</name>
</gene>
<dbReference type="InterPro" id="IPR000008">
    <property type="entry name" value="C2_dom"/>
</dbReference>
<dbReference type="EMBL" id="BLLK01000058">
    <property type="protein sequence ID" value="GFH57282.1"/>
    <property type="molecule type" value="Genomic_DNA"/>
</dbReference>
<dbReference type="InterPro" id="IPR036465">
    <property type="entry name" value="vWFA_dom_sf"/>
</dbReference>
<reference evidence="4 5" key="1">
    <citation type="journal article" date="2021" name="Sci. Rep.">
        <title>The genome of the diatom Chaetoceros tenuissimus carries an ancient integrated fragment of an extant virus.</title>
        <authorList>
            <person name="Hongo Y."/>
            <person name="Kimura K."/>
            <person name="Takaki Y."/>
            <person name="Yoshida Y."/>
            <person name="Baba S."/>
            <person name="Kobayashi G."/>
            <person name="Nagasaki K."/>
            <person name="Hano T."/>
            <person name="Tomaru Y."/>
        </authorList>
    </citation>
    <scope>NUCLEOTIDE SEQUENCE [LARGE SCALE GENOMIC DNA]</scope>
    <source>
        <strain evidence="4 5">NIES-3715</strain>
    </source>
</reference>
<dbReference type="AlphaFoldDB" id="A0AAD3D3M1"/>
<dbReference type="Gene3D" id="2.60.40.150">
    <property type="entry name" value="C2 domain"/>
    <property type="match status" value="1"/>
</dbReference>
<protein>
    <recommendedName>
        <fullName evidence="6">C2 domain-containing protein</fullName>
    </recommendedName>
</protein>
<sequence length="618" mass="70745">MSSWIANAQSVNLTLQASNLKKPHLFKNCSPFAVVTRLPILGSNQPPEIIGRTETIKNCRDPKWTKTFRFDFEFSKEVYLEISIYDDDKKKLGSTRIEVGKVFAKKQRRSAAKLDTQGVLYAQIMPAFETKRFKTCHFALDVYNFAKAHKKIYYEIHRQEHFKDFSMWSPIYRSEPKYIGEDCSIHYEKCAIALHDIHVIHCSPEDDEENRDLDWDKQSRRSLQEYPLRVSIWESRTRGRHRHIGMVETSLAKLIQLCKERSELPIYFDAGIEDKVELREKIGISSIHFAIDGKEDTQFEAIEQDPIHEIVDDDSVDERNGTPRPTFVNYIAGGCELDLCVAIDFTASNGNPLQKDSPHYIDHNSLNLYEKAIISVGKIITNYDTDKLHSIWGFGAKYEGKVRHAFQVGDKVKVTGVKGILDAYRTTFRRGICMSSPVVCTEVIRLAAKKAKREFSEAQEKGLQSYSVLLILTHGKFSDMEATKEMLKKVTDSPLSVIFVGIGNSDFSHLKYLDDFQREEKGRDCCTFVKYDAAKSQAQFAEEALREIPSHLTSYFLERGIFPCLPQSNDEVAVHEEDEVVELDNDDIMVNCKISHSFDENTAHISRASEDVPAEEDD</sequence>
<dbReference type="PROSITE" id="PS50234">
    <property type="entry name" value="VWFA"/>
    <property type="match status" value="1"/>
</dbReference>
<evidence type="ECO:0000256" key="1">
    <source>
        <dbReference type="ARBA" id="ARBA00009048"/>
    </source>
</evidence>
<dbReference type="PROSITE" id="PS50004">
    <property type="entry name" value="C2"/>
    <property type="match status" value="1"/>
</dbReference>
<proteinExistence type="inferred from homology"/>
<dbReference type="PANTHER" id="PTHR10857:SF106">
    <property type="entry name" value="C2 DOMAIN-CONTAINING PROTEIN"/>
    <property type="match status" value="1"/>
</dbReference>
<dbReference type="Proteomes" id="UP001054902">
    <property type="component" value="Unassembled WGS sequence"/>
</dbReference>
<dbReference type="GO" id="GO:0005544">
    <property type="term" value="F:calcium-dependent phospholipid binding"/>
    <property type="evidence" value="ECO:0007669"/>
    <property type="project" value="InterPro"/>
</dbReference>
<dbReference type="GO" id="GO:0071277">
    <property type="term" value="P:cellular response to calcium ion"/>
    <property type="evidence" value="ECO:0007669"/>
    <property type="project" value="TreeGrafter"/>
</dbReference>
<dbReference type="SUPFAM" id="SSF49562">
    <property type="entry name" value="C2 domain (Calcium/lipid-binding domain, CaLB)"/>
    <property type="match status" value="1"/>
</dbReference>
<comment type="caution">
    <text evidence="4">The sequence shown here is derived from an EMBL/GenBank/DDBJ whole genome shotgun (WGS) entry which is preliminary data.</text>
</comment>
<dbReference type="InterPro" id="IPR035892">
    <property type="entry name" value="C2_domain_sf"/>
</dbReference>
<evidence type="ECO:0000313" key="4">
    <source>
        <dbReference type="EMBL" id="GFH57282.1"/>
    </source>
</evidence>
<dbReference type="SMART" id="SM00239">
    <property type="entry name" value="C2"/>
    <property type="match status" value="1"/>
</dbReference>
<dbReference type="InterPro" id="IPR010734">
    <property type="entry name" value="Copine_C"/>
</dbReference>
<dbReference type="SUPFAM" id="SSF53300">
    <property type="entry name" value="vWA-like"/>
    <property type="match status" value="1"/>
</dbReference>
<dbReference type="Pfam" id="PF07002">
    <property type="entry name" value="Copine"/>
    <property type="match status" value="1"/>
</dbReference>
<organism evidence="4 5">
    <name type="scientific">Chaetoceros tenuissimus</name>
    <dbReference type="NCBI Taxonomy" id="426638"/>
    <lineage>
        <taxon>Eukaryota</taxon>
        <taxon>Sar</taxon>
        <taxon>Stramenopiles</taxon>
        <taxon>Ochrophyta</taxon>
        <taxon>Bacillariophyta</taxon>
        <taxon>Coscinodiscophyceae</taxon>
        <taxon>Chaetocerotophycidae</taxon>
        <taxon>Chaetocerotales</taxon>
        <taxon>Chaetocerotaceae</taxon>
        <taxon>Chaetoceros</taxon>
    </lineage>
</organism>
<keyword evidence="5" id="KW-1185">Reference proteome</keyword>
<name>A0AAD3D3M1_9STRA</name>
<dbReference type="InterPro" id="IPR045052">
    <property type="entry name" value="Copine"/>
</dbReference>
<dbReference type="Pfam" id="PF00168">
    <property type="entry name" value="C2"/>
    <property type="match status" value="2"/>
</dbReference>
<comment type="similarity">
    <text evidence="1">Belongs to the copine family.</text>
</comment>
<evidence type="ECO:0000259" key="3">
    <source>
        <dbReference type="PROSITE" id="PS50234"/>
    </source>
</evidence>
<feature type="domain" description="C2" evidence="2">
    <location>
        <begin position="1"/>
        <end position="121"/>
    </location>
</feature>
<evidence type="ECO:0000313" key="5">
    <source>
        <dbReference type="Proteomes" id="UP001054902"/>
    </source>
</evidence>
<dbReference type="GO" id="GO:0005886">
    <property type="term" value="C:plasma membrane"/>
    <property type="evidence" value="ECO:0007669"/>
    <property type="project" value="TreeGrafter"/>
</dbReference>